<dbReference type="Gene3D" id="3.80.10.10">
    <property type="entry name" value="Ribonuclease Inhibitor"/>
    <property type="match status" value="1"/>
</dbReference>
<reference evidence="1 2" key="1">
    <citation type="submission" date="2015-12" db="EMBL/GenBank/DDBJ databases">
        <title>Dictyostelia acquired genes for synthesis and detection of signals that induce cell-type specialization by lateral gene transfer from prokaryotes.</title>
        <authorList>
            <person name="Gloeckner G."/>
            <person name="Schaap P."/>
        </authorList>
    </citation>
    <scope>NUCLEOTIDE SEQUENCE [LARGE SCALE GENOMIC DNA]</scope>
    <source>
        <strain evidence="1 2">TK</strain>
    </source>
</reference>
<evidence type="ECO:0000313" key="1">
    <source>
        <dbReference type="EMBL" id="KYR00740.1"/>
    </source>
</evidence>
<organism evidence="1 2">
    <name type="scientific">Tieghemostelium lacteum</name>
    <name type="common">Slime mold</name>
    <name type="synonym">Dictyostelium lacteum</name>
    <dbReference type="NCBI Taxonomy" id="361077"/>
    <lineage>
        <taxon>Eukaryota</taxon>
        <taxon>Amoebozoa</taxon>
        <taxon>Evosea</taxon>
        <taxon>Eumycetozoa</taxon>
        <taxon>Dictyostelia</taxon>
        <taxon>Dictyosteliales</taxon>
        <taxon>Raperosteliaceae</taxon>
        <taxon>Tieghemostelium</taxon>
    </lineage>
</organism>
<dbReference type="InParanoid" id="A0A152A3F1"/>
<dbReference type="InterPro" id="IPR032675">
    <property type="entry name" value="LRR_dom_sf"/>
</dbReference>
<sequence>MRGVCRDWNDIFLSMIEGTFQYNITNYDKMIKIAQLPVRLRSLLNLTINFNKMTITQYNIDRSLDDIIQSVEIEIDYIPMQIPPQLRPSNLKSLRYICRYQTETDVIRQVQRIFTTEISNGLKVANFHFSCPSTITFSDYPAILQSTSINNIQVSGFRTRHTNVYLSGLVHLQNLQTLSLYFIAIHHDDFHHFTQNCNSVRTLNINRVTFGSTYSITHFFQDLSQMKSIQKLNFGNDPILVSLYSIFAIINALSSLTDLNINCTQDSDIDYQLLPPITNQSLQHLHFPRNRQSQKMMCECYRFWNVNSNLRELVILASNITYFQQQPTHSHLLCNTISFEIVSGDELEKLQSLNMPNLKTLSIYSYDSDLVLSNNHLGVLQKFIDDRCIENLDLNEITPDFNSFVEFLQSVTLKTINVILNINAFCNLTNSIATNYSLQSVKITLTQPYYVEYQTYLDSIISVLNNNHYIHTLTLPEPPSIYSIHMNDEQFSQMEECLKKNHQYIQYLSIFTKRSTYKKFDNLLDQLLIEH</sequence>
<proteinExistence type="predicted"/>
<dbReference type="AlphaFoldDB" id="A0A152A3F1"/>
<comment type="caution">
    <text evidence="1">The sequence shown here is derived from an EMBL/GenBank/DDBJ whole genome shotgun (WGS) entry which is preliminary data.</text>
</comment>
<name>A0A152A3F1_TIELA</name>
<evidence type="ECO:0000313" key="2">
    <source>
        <dbReference type="Proteomes" id="UP000076078"/>
    </source>
</evidence>
<dbReference type="EMBL" id="LODT01000013">
    <property type="protein sequence ID" value="KYR00740.1"/>
    <property type="molecule type" value="Genomic_DNA"/>
</dbReference>
<protein>
    <submittedName>
        <fullName evidence="1">Uncharacterized protein</fullName>
    </submittedName>
</protein>
<gene>
    <name evidence="1" type="ORF">DLAC_02782</name>
</gene>
<dbReference type="Proteomes" id="UP000076078">
    <property type="component" value="Unassembled WGS sequence"/>
</dbReference>
<dbReference type="FunCoup" id="A0A152A3F1">
    <property type="interactions" value="1"/>
</dbReference>
<accession>A0A152A3F1</accession>
<keyword evidence="2" id="KW-1185">Reference proteome</keyword>
<dbReference type="SUPFAM" id="SSF52047">
    <property type="entry name" value="RNI-like"/>
    <property type="match status" value="1"/>
</dbReference>